<evidence type="ECO:0000313" key="1">
    <source>
        <dbReference type="EMBL" id="XBC47835.1"/>
    </source>
</evidence>
<dbReference type="EMBL" id="CP142434">
    <property type="protein sequence ID" value="XBC47835.1"/>
    <property type="molecule type" value="Genomic_DNA"/>
</dbReference>
<reference evidence="1" key="1">
    <citation type="submission" date="2023-12" db="EMBL/GenBank/DDBJ databases">
        <title>Dolosigranulum savutii sp. nov. isolated from human upper respiratory samples collected in Botswana.</title>
        <authorList>
            <person name="Kelly M.S."/>
        </authorList>
    </citation>
    <scope>NUCLEOTIDE SEQUENCE</scope>
    <source>
        <strain evidence="2">MSK211</strain>
        <strain evidence="1">MSK312</strain>
    </source>
</reference>
<name>A0AB74TXI4_9LACT</name>
<organism evidence="1">
    <name type="scientific">Dolosigranulum savutiense</name>
    <dbReference type="NCBI Taxonomy" id="3110288"/>
    <lineage>
        <taxon>Bacteria</taxon>
        <taxon>Bacillati</taxon>
        <taxon>Bacillota</taxon>
        <taxon>Bacilli</taxon>
        <taxon>Lactobacillales</taxon>
        <taxon>Carnobacteriaceae</taxon>
        <taxon>Dolosigranulum</taxon>
    </lineage>
</organism>
<sequence>MMNPIEDNALGLELVFSSQLVEEEYTQLKDRLMNSLETYLQLAELDGEVTITRSE</sequence>
<proteinExistence type="predicted"/>
<dbReference type="AlphaFoldDB" id="A0AB74TXI4"/>
<accession>A0AB74TXI4</accession>
<dbReference type="EMBL" id="CP142436">
    <property type="protein sequence ID" value="XBC52343.1"/>
    <property type="molecule type" value="Genomic_DNA"/>
</dbReference>
<evidence type="ECO:0000313" key="2">
    <source>
        <dbReference type="EMBL" id="XBC52343.1"/>
    </source>
</evidence>
<protein>
    <submittedName>
        <fullName evidence="1">Uncharacterized protein</fullName>
    </submittedName>
</protein>
<dbReference type="RefSeq" id="WP_347297894.1">
    <property type="nucleotide sequence ID" value="NZ_CP142434.1"/>
</dbReference>
<gene>
    <name evidence="2" type="ORF">VUQ07_04535</name>
    <name evidence="1" type="ORF">VUQ09_00095</name>
</gene>